<dbReference type="Gene3D" id="2.60.120.680">
    <property type="entry name" value="GOLD domain"/>
    <property type="match status" value="1"/>
</dbReference>
<dbReference type="PANTHER" id="PTHR10972:SF203">
    <property type="entry name" value="OXYSTEROL-BINDING PROTEIN HOMOLOG 3"/>
    <property type="match status" value="1"/>
</dbReference>
<dbReference type="SMART" id="SM00233">
    <property type="entry name" value="PH"/>
    <property type="match status" value="1"/>
</dbReference>
<dbReference type="Gene3D" id="2.40.30.180">
    <property type="entry name" value="Ubiquitin-activating enzyme E1, FCCH domain"/>
    <property type="match status" value="1"/>
</dbReference>
<keyword evidence="8 15" id="KW-0547">Nucleotide-binding</keyword>
<dbReference type="GO" id="GO:0032934">
    <property type="term" value="F:sterol binding"/>
    <property type="evidence" value="ECO:0007669"/>
    <property type="project" value="TreeGrafter"/>
</dbReference>
<dbReference type="Gene3D" id="2.30.29.30">
    <property type="entry name" value="Pleckstrin-homology domain (PH domain)/Phosphotyrosine-binding domain (PTB)"/>
    <property type="match status" value="1"/>
</dbReference>
<sequence length="1828" mass="209232">MQEVDVPKRDCFKYYVTADSKDLTLYWNFSTRKNGIAFGLYYRKSSYVLGQGEYDQYFKENNDKELEQFFLSSLKDFTIQPPAKLGSSSSNVAGRARKFSKNQKIGNEEGDADKSHPVVRLRASSNSSRKDSVSSMDGPIISDVDEDLICVSTLARYDSAKFTIKGSYKVPMPGVGWLLKKKNKKLQGFAKRWFQLEGEVLSYFSDPNRGSVDLKTCAVSRIPENNMIIIDSGTLLLQLRAVSAEDYTKWSRAINISRYSKSYRKSSSQESMINDKENGMTEEEKFLVQFKAENENLNKMHFEIADKIKQTKKTMKEKVVSKNDIDEISETFEGCFAKCSAIMTQQELSFQNYASVCKMKKERLENEYLDLMDDLNHEHRLSVEKRNRSQSKASSFTMDEVFYDAEDKQEDYFDEISDISEIKIQDVDDDDDSDSNESFKENNQIIENGLISRRKVLPSKICGGEISILGILRRNMGKDMSQISMPISTNEPLSLLQRISEDFEYLSLIFKAIEASDSIQRLAYIAAFVVSSYSSSFNRTTRKPFNPLLGETFVLDRPDLNLRYFAEKVSHRPVIVAFNVSHPKFKIWGSIQPKTTFWGKSLELINMGTIHCKFFDTLDYFTWTKVKSKVKNLLAGTKYLEHVGNCTILNHKTNESCELEFIESGYFKGSCSCKYLYFTKILACEVKGTIYESEKKIVCNLKGKWNDSFYKQIDSDKLELLWQTNPFPPENAEYYGFSQFTMQLNEITPDIQNKLPATDSRLRPDQRKMEEGNIVEAEEEKQRLEEKQRSKRKEMEELGIVWKPRWFNVNFDEVTNQHDFVFNEKFWEMFDKGEYVLGHEAMSKMSQSDVLIIGLKGLGIEIVCEWSVAKNVVLAGVKSVTIYDKGVVKPEDLAAQFFLHESDYGKRRDEASVGKLAELNSYVPVHVLDGEFSVEMVERFQCVVLTEGSLRELVEINEYTHARGIGFIAADVRGLFGFTFCDFGREFEVIDTNGKDAESGMVAGVSREADGIVTCLEESRHGLEDGDYVTFSEVKGMQELNGCEPRRVKVHGPFTFSIGDTRNLSEYVSGGIFQQVKQPKTISFKSFRESFKDPEFVISDFSKFDRPMMIHLGFIGLKKYEEENKRLPRPRNEEDAKELIRIVESMIKEEGMSVEIEQGIIKEMSFESRGYISAMSGFLGGIVAQEVLKCCSGKFYPIYQYFYFDSIESLPKNYELNEEECSSENDRYSPMINLYGRKFHEKVENVKAFLVGSGAIGCEMLKNWGMMGIGSGKEGLIYLTDMDSIEKSNLNRQFLFRPWDVSKSKSMTAAKAVKEMNKDIKIECFQDRVGIETENIFNDEFFEGLDVVTNALDNVDARKYVDRRCVYYRKPLLESGTLGTKGNTQVVVPFLTESYSSSQDPPEKSIPMCTLKNFPNQIEHTIQWGRDIFEGLFTNLAENVNQYLSFNDYLENLTKQGNLPLEAVVGLESCLVSEKPINFEQCVIWARNKFEEYFSNNIKQLLFNFPPDSLNSSGTPFWSGPKRCPKPLKFDLNNKDHLDFIIFASNLRAQNFGLKGSLDLNYFKEIVNKIKVEEFIPKSGVKIQVENNENSNENVNLNIDVDSLIKSLPLPNSLPGYKMQRIDFEKDDDSNFHIDFITATSNLRASCYDIPPADKHKTKFIAGKIIPAIATTTALVSGLICLELLKIIDGNRKIDDYKNGFINLSLPLFTFSEPIAAPKLKYNDIEWTLWDRFDINGDITLSQLIDIFKSQHSLSITMVSCNVSMLYSFFMNKKKLEERMNIPISQLVESITKTPIPAHVKDIILEVCVNDANDDDVEVPYVKIRIRP</sequence>
<dbReference type="Pfam" id="PF09358">
    <property type="entry name" value="E1_UFD"/>
    <property type="match status" value="1"/>
</dbReference>
<organism evidence="19 20">
    <name type="scientific">Rozella allomycis (strain CSF55)</name>
    <dbReference type="NCBI Taxonomy" id="988480"/>
    <lineage>
        <taxon>Eukaryota</taxon>
        <taxon>Fungi</taxon>
        <taxon>Fungi incertae sedis</taxon>
        <taxon>Cryptomycota</taxon>
        <taxon>Cryptomycota incertae sedis</taxon>
        <taxon>Rozella</taxon>
    </lineage>
</organism>
<dbReference type="GO" id="GO:0030011">
    <property type="term" value="P:maintenance of cell polarity"/>
    <property type="evidence" value="ECO:0007669"/>
    <property type="project" value="TreeGrafter"/>
</dbReference>
<evidence type="ECO:0000256" key="1">
    <source>
        <dbReference type="ARBA" id="ARBA00000488"/>
    </source>
</evidence>
<comment type="similarity">
    <text evidence="4">Belongs to the OSBP family.</text>
</comment>
<evidence type="ECO:0000256" key="12">
    <source>
        <dbReference type="ARBA" id="ARBA00023121"/>
    </source>
</evidence>
<evidence type="ECO:0000256" key="4">
    <source>
        <dbReference type="ARBA" id="ARBA00008842"/>
    </source>
</evidence>
<dbReference type="STRING" id="988480.A0A075B401"/>
<dbReference type="InterPro" id="IPR038252">
    <property type="entry name" value="UBA_E1_C_sf"/>
</dbReference>
<dbReference type="Gene3D" id="3.40.50.12550">
    <property type="entry name" value="Ubiquitin-activating enzyme E1, inactive adenylation domain, subdomain 2"/>
    <property type="match status" value="1"/>
</dbReference>
<evidence type="ECO:0000256" key="14">
    <source>
        <dbReference type="PROSITE-ProRule" id="PRU10132"/>
    </source>
</evidence>
<dbReference type="GO" id="GO:0035621">
    <property type="term" value="P:ER to Golgi ceramide transport"/>
    <property type="evidence" value="ECO:0007669"/>
    <property type="project" value="TreeGrafter"/>
</dbReference>
<dbReference type="GO" id="GO:0097038">
    <property type="term" value="C:perinuclear endoplasmic reticulum"/>
    <property type="evidence" value="ECO:0007669"/>
    <property type="project" value="TreeGrafter"/>
</dbReference>
<evidence type="ECO:0000256" key="9">
    <source>
        <dbReference type="ARBA" id="ARBA00022786"/>
    </source>
</evidence>
<dbReference type="Gene3D" id="3.40.50.720">
    <property type="entry name" value="NAD(P)-binding Rossmann-like Domain"/>
    <property type="match status" value="1"/>
</dbReference>
<evidence type="ECO:0000256" key="2">
    <source>
        <dbReference type="ARBA" id="ARBA00004906"/>
    </source>
</evidence>
<dbReference type="EMBL" id="KE560729">
    <property type="protein sequence ID" value="EPZ35907.1"/>
    <property type="molecule type" value="Genomic_DNA"/>
</dbReference>
<proteinExistence type="inferred from homology"/>
<dbReference type="GO" id="GO:0004839">
    <property type="term" value="F:ubiquitin activating enzyme activity"/>
    <property type="evidence" value="ECO:0007669"/>
    <property type="project" value="UniProtKB-EC"/>
</dbReference>
<evidence type="ECO:0000256" key="6">
    <source>
        <dbReference type="ARBA" id="ARBA00022448"/>
    </source>
</evidence>
<evidence type="ECO:0000256" key="5">
    <source>
        <dbReference type="ARBA" id="ARBA00012990"/>
    </source>
</evidence>
<dbReference type="GO" id="GO:0005886">
    <property type="term" value="C:plasma membrane"/>
    <property type="evidence" value="ECO:0007669"/>
    <property type="project" value="TreeGrafter"/>
</dbReference>
<dbReference type="Pfam" id="PF16190">
    <property type="entry name" value="E1_FCCH"/>
    <property type="match status" value="1"/>
</dbReference>
<dbReference type="Gene3D" id="1.10.10.2660">
    <property type="entry name" value="Ubiquitin-activating enzyme E1, SCCH domain"/>
    <property type="match status" value="1"/>
</dbReference>
<dbReference type="SUPFAM" id="SSF144000">
    <property type="entry name" value="Oxysterol-binding protein-like"/>
    <property type="match status" value="1"/>
</dbReference>
<feature type="region of interest" description="Disordered" evidence="17">
    <location>
        <begin position="84"/>
        <end position="136"/>
    </location>
</feature>
<name>A0A075B401_ROZAC</name>
<keyword evidence="16" id="KW-0175">Coiled coil</keyword>
<evidence type="ECO:0000256" key="17">
    <source>
        <dbReference type="SAM" id="MobiDB-lite"/>
    </source>
</evidence>
<dbReference type="Pfam" id="PF16191">
    <property type="entry name" value="E1_4HB"/>
    <property type="match status" value="1"/>
</dbReference>
<dbReference type="GO" id="GO:0005524">
    <property type="term" value="F:ATP binding"/>
    <property type="evidence" value="ECO:0007669"/>
    <property type="project" value="UniProtKB-KW"/>
</dbReference>
<dbReference type="InterPro" id="IPR000594">
    <property type="entry name" value="ThiF_NAD_FAD-bd"/>
</dbReference>
<evidence type="ECO:0000313" key="20">
    <source>
        <dbReference type="Proteomes" id="UP000030755"/>
    </source>
</evidence>
<evidence type="ECO:0000256" key="10">
    <source>
        <dbReference type="ARBA" id="ARBA00022840"/>
    </source>
</evidence>
<evidence type="ECO:0000256" key="3">
    <source>
        <dbReference type="ARBA" id="ARBA00005673"/>
    </source>
</evidence>
<evidence type="ECO:0000256" key="16">
    <source>
        <dbReference type="SAM" id="Coils"/>
    </source>
</evidence>
<dbReference type="SUPFAM" id="SSF69572">
    <property type="entry name" value="Activating enzymes of the ubiquitin-like proteins"/>
    <property type="match status" value="2"/>
</dbReference>
<dbReference type="GO" id="GO:0120009">
    <property type="term" value="P:intermembrane lipid transfer"/>
    <property type="evidence" value="ECO:0007669"/>
    <property type="project" value="UniProtKB-ARBA"/>
</dbReference>
<dbReference type="InterPro" id="IPR035985">
    <property type="entry name" value="Ubiquitin-activating_enz"/>
</dbReference>
<dbReference type="Gene3D" id="2.40.160.120">
    <property type="match status" value="1"/>
</dbReference>
<keyword evidence="11" id="KW-0445">Lipid transport</keyword>
<gene>
    <name evidence="19" type="ORF">O9G_003552</name>
</gene>
<dbReference type="InterPro" id="IPR032418">
    <property type="entry name" value="E1_FCCH"/>
</dbReference>
<feature type="coiled-coil region" evidence="16">
    <location>
        <begin position="767"/>
        <end position="801"/>
    </location>
</feature>
<dbReference type="Pfam" id="PF15409">
    <property type="entry name" value="PH_8"/>
    <property type="match status" value="1"/>
</dbReference>
<dbReference type="Gene3D" id="3.10.290.60">
    <property type="entry name" value="Ubiquitin-activating enzyme E1, UFD domain"/>
    <property type="match status" value="1"/>
</dbReference>
<dbReference type="InterPro" id="IPR019572">
    <property type="entry name" value="UBA_E1_SCCH"/>
</dbReference>
<dbReference type="FunFam" id="3.40.50.720:FF:000015">
    <property type="entry name" value="Ubiquitin-activating enzyme E1 1"/>
    <property type="match status" value="1"/>
</dbReference>
<dbReference type="InterPro" id="IPR011993">
    <property type="entry name" value="PH-like_dom_sf"/>
</dbReference>
<dbReference type="PANTHER" id="PTHR10972">
    <property type="entry name" value="OXYSTEROL-BINDING PROTEIN-RELATED"/>
    <property type="match status" value="1"/>
</dbReference>
<dbReference type="InterPro" id="IPR018075">
    <property type="entry name" value="UBQ-activ_enz_E1"/>
</dbReference>
<dbReference type="SUPFAM" id="SSF50729">
    <property type="entry name" value="PH domain-like"/>
    <property type="match status" value="1"/>
</dbReference>
<dbReference type="PROSITE" id="PS00865">
    <property type="entry name" value="UBIQUITIN_ACTIVAT_2"/>
    <property type="match status" value="1"/>
</dbReference>
<dbReference type="PROSITE" id="PS50003">
    <property type="entry name" value="PH_DOMAIN"/>
    <property type="match status" value="1"/>
</dbReference>
<dbReference type="FunFam" id="3.10.290.60:FF:000002">
    <property type="entry name" value="Ubiquitin-like modifier-activating enzyme 1"/>
    <property type="match status" value="1"/>
</dbReference>
<dbReference type="InterPro" id="IPR042302">
    <property type="entry name" value="E1_FCCH_sf"/>
</dbReference>
<dbReference type="CDD" id="cd01491">
    <property type="entry name" value="Ube1_repeat1"/>
    <property type="match status" value="1"/>
</dbReference>
<dbReference type="FunFam" id="2.40.30.180:FF:000001">
    <property type="entry name" value="ubiquitin-like modifier-activating enzyme 1"/>
    <property type="match status" value="1"/>
</dbReference>
<dbReference type="InterPro" id="IPR001849">
    <property type="entry name" value="PH_domain"/>
</dbReference>
<reference evidence="19 20" key="1">
    <citation type="journal article" date="2013" name="Curr. Biol.">
        <title>Shared signatures of parasitism and phylogenomics unite Cryptomycota and microsporidia.</title>
        <authorList>
            <person name="James T.Y."/>
            <person name="Pelin A."/>
            <person name="Bonen L."/>
            <person name="Ahrendt S."/>
            <person name="Sain D."/>
            <person name="Corradi N."/>
            <person name="Stajich J.E."/>
        </authorList>
    </citation>
    <scope>NUCLEOTIDE SEQUENCE [LARGE SCALE GENOMIC DNA]</scope>
    <source>
        <strain evidence="19 20">CSF55</strain>
    </source>
</reference>
<accession>A0A075B401</accession>
<dbReference type="Gene3D" id="3.50.50.80">
    <property type="entry name" value="Ubiquitin-activating enzyme E1, inactive adenylation domain, subdomain 1"/>
    <property type="match status" value="1"/>
</dbReference>
<keyword evidence="10 15" id="KW-0067">ATP-binding</keyword>
<dbReference type="InterPro" id="IPR000648">
    <property type="entry name" value="Oxysterol-bd"/>
</dbReference>
<keyword evidence="9 15" id="KW-0833">Ubl conjugation pathway</keyword>
<dbReference type="OrthoDB" id="10252231at2759"/>
<feature type="domain" description="PH" evidence="18">
    <location>
        <begin position="171"/>
        <end position="259"/>
    </location>
</feature>
<protein>
    <recommendedName>
        <fullName evidence="13">Ubiquitin-activating enzyme E1 1</fullName>
        <ecNumber evidence="5">6.2.1.45</ecNumber>
    </recommendedName>
</protein>
<comment type="pathway">
    <text evidence="2">Protein modification; protein ubiquitination.</text>
</comment>
<evidence type="ECO:0000256" key="11">
    <source>
        <dbReference type="ARBA" id="ARBA00023055"/>
    </source>
</evidence>
<evidence type="ECO:0000256" key="8">
    <source>
        <dbReference type="ARBA" id="ARBA00022741"/>
    </source>
</evidence>
<dbReference type="FunFam" id="2.40.160.120:FF:000001">
    <property type="entry name" value="Oxysterol-binding protein"/>
    <property type="match status" value="1"/>
</dbReference>
<dbReference type="SMART" id="SM00985">
    <property type="entry name" value="UBA_e1_C"/>
    <property type="match status" value="1"/>
</dbReference>
<dbReference type="InterPro" id="IPR000011">
    <property type="entry name" value="UBQ/SUMO-activ_enz_E1-like"/>
</dbReference>
<dbReference type="FunFam" id="3.50.50.80:FF:000001">
    <property type="entry name" value="ubiquitin-like modifier-activating enzyme 1"/>
    <property type="match status" value="1"/>
</dbReference>
<dbReference type="InterPro" id="IPR042449">
    <property type="entry name" value="Ub-E1_IAD_1"/>
</dbReference>
<keyword evidence="6" id="KW-0813">Transport</keyword>
<dbReference type="GO" id="GO:0006897">
    <property type="term" value="P:endocytosis"/>
    <property type="evidence" value="ECO:0007669"/>
    <property type="project" value="TreeGrafter"/>
</dbReference>
<keyword evidence="12" id="KW-0446">Lipid-binding</keyword>
<comment type="similarity">
    <text evidence="3 15">Belongs to the ubiquitin-activating E1 family.</text>
</comment>
<dbReference type="InterPro" id="IPR042063">
    <property type="entry name" value="Ubi_acti_E1_SCCH"/>
</dbReference>
<dbReference type="EC" id="6.2.1.45" evidence="5"/>
<dbReference type="CDD" id="cd01490">
    <property type="entry name" value="Ube1_repeat2"/>
    <property type="match status" value="1"/>
</dbReference>
<comment type="catalytic activity">
    <reaction evidence="1">
        <text>ATP + ubiquitin + [E1 ubiquitin-activating enzyme]-L-cysteine = AMP + diphosphate + S-ubiquitinyl-[E1 ubiquitin-activating enzyme]-L-cysteine.</text>
        <dbReference type="EC" id="6.2.1.45"/>
    </reaction>
</comment>
<dbReference type="InterPro" id="IPR041680">
    <property type="entry name" value="PH_8"/>
</dbReference>
<dbReference type="HOGENOM" id="CLU_237423_0_0_1"/>
<dbReference type="InterPro" id="IPR037239">
    <property type="entry name" value="OSBP_sf"/>
</dbReference>
<evidence type="ECO:0000259" key="18">
    <source>
        <dbReference type="PROSITE" id="PS50003"/>
    </source>
</evidence>
<dbReference type="Pfam" id="PF01237">
    <property type="entry name" value="Oxysterol_BP"/>
    <property type="match status" value="1"/>
</dbReference>
<dbReference type="Proteomes" id="UP000030755">
    <property type="component" value="Unassembled WGS sequence"/>
</dbReference>
<evidence type="ECO:0000256" key="13">
    <source>
        <dbReference type="ARBA" id="ARBA00073786"/>
    </source>
</evidence>
<keyword evidence="7 15" id="KW-0436">Ligase</keyword>
<evidence type="ECO:0000256" key="15">
    <source>
        <dbReference type="RuleBase" id="RU000519"/>
    </source>
</evidence>
<dbReference type="Pfam" id="PF10585">
    <property type="entry name" value="UBA_E1_SCCH"/>
    <property type="match status" value="1"/>
</dbReference>
<dbReference type="InterPro" id="IPR033127">
    <property type="entry name" value="UBQ-activ_enz_E1_Cys_AS"/>
</dbReference>
<dbReference type="GO" id="GO:0032541">
    <property type="term" value="C:cortical endoplasmic reticulum"/>
    <property type="evidence" value="ECO:0007669"/>
    <property type="project" value="TreeGrafter"/>
</dbReference>
<dbReference type="InterPro" id="IPR018965">
    <property type="entry name" value="Ub-activating_enz_E1_C"/>
</dbReference>
<evidence type="ECO:0000256" key="7">
    <source>
        <dbReference type="ARBA" id="ARBA00022598"/>
    </source>
</evidence>
<dbReference type="Pfam" id="PF00899">
    <property type="entry name" value="ThiF"/>
    <property type="match status" value="1"/>
</dbReference>
<dbReference type="GO" id="GO:0006887">
    <property type="term" value="P:exocytosis"/>
    <property type="evidence" value="ECO:0007669"/>
    <property type="project" value="TreeGrafter"/>
</dbReference>
<dbReference type="NCBIfam" id="TIGR01408">
    <property type="entry name" value="Ube1"/>
    <property type="match status" value="1"/>
</dbReference>
<dbReference type="UniPathway" id="UPA00143"/>
<evidence type="ECO:0000313" key="19">
    <source>
        <dbReference type="EMBL" id="EPZ35907.1"/>
    </source>
</evidence>
<dbReference type="GO" id="GO:0005829">
    <property type="term" value="C:cytosol"/>
    <property type="evidence" value="ECO:0007669"/>
    <property type="project" value="TreeGrafter"/>
</dbReference>
<dbReference type="PRINTS" id="PR01849">
    <property type="entry name" value="UBIQUITINACT"/>
</dbReference>
<dbReference type="InterPro" id="IPR032420">
    <property type="entry name" value="E1_4HB"/>
</dbReference>
<keyword evidence="20" id="KW-1185">Reference proteome</keyword>
<dbReference type="FunFam" id="1.10.10.2660:FF:000001">
    <property type="entry name" value="Ubiquitin-activating enzyme E1 1"/>
    <property type="match status" value="1"/>
</dbReference>
<dbReference type="GO" id="GO:0034727">
    <property type="term" value="P:piecemeal microautophagy of the nucleus"/>
    <property type="evidence" value="ECO:0007669"/>
    <property type="project" value="TreeGrafter"/>
</dbReference>
<feature type="active site" description="Glycyl thioester intermediate" evidence="14">
    <location>
        <position position="1409"/>
    </location>
</feature>